<dbReference type="Proteomes" id="UP000252707">
    <property type="component" value="Unassembled WGS sequence"/>
</dbReference>
<feature type="chain" id="PRO_5017008763" evidence="2">
    <location>
        <begin position="30"/>
        <end position="349"/>
    </location>
</feature>
<gene>
    <name evidence="3" type="ORF">DFQ59_10265</name>
</gene>
<sequence length="349" mass="36467">MSDWNIRGMGFGGILAVLLCLPLSTSAGAEDGAAAEFFRGQVVRLVVGYGPGGGYDTLARLLAPWIERRTGATVVVENRPGGGGLVALSQVYRSAPDGLTLMLVNGPGAALAQLLELEGARYDLGQVPWLARVSTEPSVVMLSGRSPLRNLAGLRAAGEPVKWSGGGKADALADTAACLSEALGLEAEIIIGYKGSKEAALAAMRGEVDGIVTSDRSALKYARGGQLVPIAVLDRDRSPLFPDLPTLFEAVELSAEQAWWIDFRARMARTGRALLTTPGTPADRVAYLAGTLGGILADPAFVAEASAKGFGIDPAGPDTLAELVTGTIGALEGERLVQVRHVLLEKYYR</sequence>
<comment type="similarity">
    <text evidence="1">Belongs to the UPF0065 (bug) family.</text>
</comment>
<proteinExistence type="inferred from homology"/>
<dbReference type="InterPro" id="IPR005064">
    <property type="entry name" value="BUG"/>
</dbReference>
<dbReference type="AlphaFoldDB" id="A0A369CEQ7"/>
<keyword evidence="4" id="KW-1185">Reference proteome</keyword>
<dbReference type="Pfam" id="PF03401">
    <property type="entry name" value="TctC"/>
    <property type="match status" value="1"/>
</dbReference>
<evidence type="ECO:0000313" key="3">
    <source>
        <dbReference type="EMBL" id="RCX31718.1"/>
    </source>
</evidence>
<feature type="signal peptide" evidence="2">
    <location>
        <begin position="1"/>
        <end position="29"/>
    </location>
</feature>
<dbReference type="Gene3D" id="3.40.190.10">
    <property type="entry name" value="Periplasmic binding protein-like II"/>
    <property type="match status" value="1"/>
</dbReference>
<dbReference type="InterPro" id="IPR042100">
    <property type="entry name" value="Bug_dom1"/>
</dbReference>
<dbReference type="Gene3D" id="3.40.190.150">
    <property type="entry name" value="Bordetella uptake gene, domain 1"/>
    <property type="match status" value="1"/>
</dbReference>
<keyword evidence="3" id="KW-0675">Receptor</keyword>
<keyword evidence="2" id="KW-0732">Signal</keyword>
<dbReference type="RefSeq" id="WP_114278572.1">
    <property type="nucleotide sequence ID" value="NZ_QPJY01000002.1"/>
</dbReference>
<reference evidence="3 4" key="1">
    <citation type="submission" date="2018-07" db="EMBL/GenBank/DDBJ databases">
        <title>Genomic Encyclopedia of Type Strains, Phase IV (KMG-IV): sequencing the most valuable type-strain genomes for metagenomic binning, comparative biology and taxonomic classification.</title>
        <authorList>
            <person name="Goeker M."/>
        </authorList>
    </citation>
    <scope>NUCLEOTIDE SEQUENCE [LARGE SCALE GENOMIC DNA]</scope>
    <source>
        <strain evidence="3 4">DSM 26407</strain>
    </source>
</reference>
<dbReference type="PANTHER" id="PTHR42928:SF5">
    <property type="entry name" value="BLR1237 PROTEIN"/>
    <property type="match status" value="1"/>
</dbReference>
<dbReference type="OrthoDB" id="9780943at2"/>
<organism evidence="3 4">
    <name type="scientific">Thioalbus denitrificans</name>
    <dbReference type="NCBI Taxonomy" id="547122"/>
    <lineage>
        <taxon>Bacteria</taxon>
        <taxon>Pseudomonadati</taxon>
        <taxon>Pseudomonadota</taxon>
        <taxon>Gammaproteobacteria</taxon>
        <taxon>Chromatiales</taxon>
        <taxon>Ectothiorhodospiraceae</taxon>
        <taxon>Thioalbus</taxon>
    </lineage>
</organism>
<protein>
    <submittedName>
        <fullName evidence="3">Tripartite-type tricarboxylate transporter receptor subunit TctC</fullName>
    </submittedName>
</protein>
<evidence type="ECO:0000256" key="2">
    <source>
        <dbReference type="SAM" id="SignalP"/>
    </source>
</evidence>
<comment type="caution">
    <text evidence="3">The sequence shown here is derived from an EMBL/GenBank/DDBJ whole genome shotgun (WGS) entry which is preliminary data.</text>
</comment>
<evidence type="ECO:0000256" key="1">
    <source>
        <dbReference type="ARBA" id="ARBA00006987"/>
    </source>
</evidence>
<dbReference type="EMBL" id="QPJY01000002">
    <property type="protein sequence ID" value="RCX31718.1"/>
    <property type="molecule type" value="Genomic_DNA"/>
</dbReference>
<dbReference type="PANTHER" id="PTHR42928">
    <property type="entry name" value="TRICARBOXYLATE-BINDING PROTEIN"/>
    <property type="match status" value="1"/>
</dbReference>
<evidence type="ECO:0000313" key="4">
    <source>
        <dbReference type="Proteomes" id="UP000252707"/>
    </source>
</evidence>
<accession>A0A369CEQ7</accession>
<dbReference type="CDD" id="cd07012">
    <property type="entry name" value="PBP2_Bug_TTT"/>
    <property type="match status" value="1"/>
</dbReference>
<name>A0A369CEQ7_9GAMM</name>